<dbReference type="InterPro" id="IPR013222">
    <property type="entry name" value="Glyco_hyd_98_carb-bd"/>
</dbReference>
<accession>A0ABY7VRQ2</accession>
<evidence type="ECO:0000259" key="2">
    <source>
        <dbReference type="Pfam" id="PF04773"/>
    </source>
</evidence>
<keyword evidence="1" id="KW-1133">Transmembrane helix</keyword>
<keyword evidence="5" id="KW-1185">Reference proteome</keyword>
<dbReference type="InterPro" id="IPR038637">
    <property type="entry name" value="NPCBM_sf"/>
</dbReference>
<feature type="transmembrane region" description="Helical" evidence="1">
    <location>
        <begin position="94"/>
        <end position="113"/>
    </location>
</feature>
<keyword evidence="1" id="KW-0812">Transmembrane</keyword>
<dbReference type="InterPro" id="IPR008979">
    <property type="entry name" value="Galactose-bd-like_sf"/>
</dbReference>
<evidence type="ECO:0000256" key="1">
    <source>
        <dbReference type="SAM" id="Phobius"/>
    </source>
</evidence>
<dbReference type="InterPro" id="IPR006860">
    <property type="entry name" value="FecR"/>
</dbReference>
<feature type="domain" description="FecR protein" evidence="2">
    <location>
        <begin position="163"/>
        <end position="253"/>
    </location>
</feature>
<dbReference type="Proteomes" id="UP001214250">
    <property type="component" value="Chromosome 1"/>
</dbReference>
<dbReference type="Gene3D" id="2.60.120.1440">
    <property type="match status" value="1"/>
</dbReference>
<protein>
    <submittedName>
        <fullName evidence="4">NPCBM/NEW2 domain-containing protein</fullName>
    </submittedName>
</protein>
<evidence type="ECO:0000313" key="4">
    <source>
        <dbReference type="EMBL" id="WDE96409.1"/>
    </source>
</evidence>
<organism evidence="4 5">
    <name type="scientific">Lentisphaera profundi</name>
    <dbReference type="NCBI Taxonomy" id="1658616"/>
    <lineage>
        <taxon>Bacteria</taxon>
        <taxon>Pseudomonadati</taxon>
        <taxon>Lentisphaerota</taxon>
        <taxon>Lentisphaeria</taxon>
        <taxon>Lentisphaerales</taxon>
        <taxon>Lentisphaeraceae</taxon>
        <taxon>Lentisphaera</taxon>
    </lineage>
</organism>
<feature type="domain" description="Glycosyl hydrolase family 98 putative carbohydrate-binding module" evidence="3">
    <location>
        <begin position="282"/>
        <end position="334"/>
    </location>
</feature>
<proteinExistence type="predicted"/>
<feature type="domain" description="Glycosyl hydrolase family 98 putative carbohydrate-binding module" evidence="3">
    <location>
        <begin position="344"/>
        <end position="428"/>
    </location>
</feature>
<gene>
    <name evidence="4" type="ORF">PQO03_00310</name>
</gene>
<evidence type="ECO:0000313" key="5">
    <source>
        <dbReference type="Proteomes" id="UP001214250"/>
    </source>
</evidence>
<dbReference type="EMBL" id="CP117811">
    <property type="protein sequence ID" value="WDE96409.1"/>
    <property type="molecule type" value="Genomic_DNA"/>
</dbReference>
<dbReference type="Pfam" id="PF04773">
    <property type="entry name" value="FecR"/>
    <property type="match status" value="1"/>
</dbReference>
<dbReference type="SUPFAM" id="SSF49785">
    <property type="entry name" value="Galactose-binding domain-like"/>
    <property type="match status" value="2"/>
</dbReference>
<evidence type="ECO:0000259" key="3">
    <source>
        <dbReference type="Pfam" id="PF08305"/>
    </source>
</evidence>
<dbReference type="RefSeq" id="WP_274150475.1">
    <property type="nucleotide sequence ID" value="NZ_CP117811.1"/>
</dbReference>
<dbReference type="Pfam" id="PF08305">
    <property type="entry name" value="NPCBM"/>
    <property type="match status" value="2"/>
</dbReference>
<name>A0ABY7VRQ2_9BACT</name>
<keyword evidence="1" id="KW-0472">Membrane</keyword>
<dbReference type="Gene3D" id="2.60.120.1060">
    <property type="entry name" value="NPCBM/NEW2 domain"/>
    <property type="match status" value="1"/>
</dbReference>
<dbReference type="PANTHER" id="PTHR30273">
    <property type="entry name" value="PERIPLASMIC SIGNAL SENSOR AND SIGMA FACTOR ACTIVATOR FECR-RELATED"/>
    <property type="match status" value="1"/>
</dbReference>
<sequence length="446" mass="50252">MNQHQIQLIERYQDDELSENELNEFLQLLEEDNDFRSEASAALEIKGLLKLSQHPKTDNLEQEVLSKLECEDNDLENRVLEELHQDKTRRFPKWLIPALVAQVLLIPAFFFMFQQPAHPELKIATKPALMAHVKTLEGYSFIVRGKEKLNPTESTELFSGDHIYVQDKSKLKLSYLDDSTLTFFDSSFVRLSEIEGQKKIELFSGQISADVKPQKKKMLVTTEHSTAEVLGTVFSISSSDVSSLLDVREGTVRFDNGHNSVMVSAQHYATTEQGQVLKALENDRPIYKSPLVDLTTPNHMVPIKVDIKGASKLYLVVSNGGDNNRFDHGAWISPIIKGPAGSLSLAEIPWNIAKSGAYGITINQGVHQTPLKVEGQLYEQGILAHATSIIAWDIPDGYDQFEAMGALLDSGAYRKHSNPVPSMYFEVYTSMPEKKLKTLLIRRHHY</sequence>
<dbReference type="PANTHER" id="PTHR30273:SF2">
    <property type="entry name" value="PROTEIN FECR"/>
    <property type="match status" value="1"/>
</dbReference>
<dbReference type="InterPro" id="IPR012373">
    <property type="entry name" value="Ferrdict_sens_TM"/>
</dbReference>
<reference evidence="4 5" key="1">
    <citation type="submission" date="2023-02" db="EMBL/GenBank/DDBJ databases">
        <title>Genome sequence of Lentisphaera profundi SAORIC-696.</title>
        <authorList>
            <person name="Kim e."/>
            <person name="Cho J.-C."/>
            <person name="Choi A."/>
            <person name="Kang I."/>
        </authorList>
    </citation>
    <scope>NUCLEOTIDE SEQUENCE [LARGE SCALE GENOMIC DNA]</scope>
    <source>
        <strain evidence="4 5">SAORIC-696</strain>
    </source>
</reference>